<evidence type="ECO:0000313" key="8">
    <source>
        <dbReference type="Proteomes" id="UP000595663"/>
    </source>
</evidence>
<keyword evidence="8" id="KW-1185">Reference proteome</keyword>
<gene>
    <name evidence="7" type="primary">flgL</name>
    <name evidence="7" type="ORF">AMJAP_0554</name>
</gene>
<dbReference type="GO" id="GO:0071973">
    <property type="term" value="P:bacterial-type flagellum-dependent cell motility"/>
    <property type="evidence" value="ECO:0007669"/>
    <property type="project" value="InterPro"/>
</dbReference>
<dbReference type="InterPro" id="IPR001492">
    <property type="entry name" value="Flagellin"/>
</dbReference>
<evidence type="ECO:0000256" key="4">
    <source>
        <dbReference type="ARBA" id="ARBA00022525"/>
    </source>
</evidence>
<proteinExistence type="inferred from homology"/>
<dbReference type="AlphaFoldDB" id="A0A7R6PKG4"/>
<evidence type="ECO:0000313" key="7">
    <source>
        <dbReference type="EMBL" id="BBB25153.1"/>
    </source>
</evidence>
<dbReference type="InterPro" id="IPR001029">
    <property type="entry name" value="Flagellin_N"/>
</dbReference>
<dbReference type="Proteomes" id="UP000595663">
    <property type="component" value="Chromosome"/>
</dbReference>
<dbReference type="SUPFAM" id="SSF64518">
    <property type="entry name" value="Phase 1 flagellin"/>
    <property type="match status" value="1"/>
</dbReference>
<keyword evidence="4" id="KW-0964">Secreted</keyword>
<comment type="similarity">
    <text evidence="3">Belongs to the bacterial flagellin family.</text>
</comment>
<dbReference type="GO" id="GO:0005198">
    <property type="term" value="F:structural molecule activity"/>
    <property type="evidence" value="ECO:0007669"/>
    <property type="project" value="InterPro"/>
</dbReference>
<evidence type="ECO:0000256" key="3">
    <source>
        <dbReference type="ARBA" id="ARBA00005709"/>
    </source>
</evidence>
<dbReference type="Gene3D" id="1.20.1330.10">
    <property type="entry name" value="f41 fragment of flagellin, N-terminal domain"/>
    <property type="match status" value="2"/>
</dbReference>
<dbReference type="PANTHER" id="PTHR42792:SF1">
    <property type="entry name" value="FLAGELLAR HOOK-ASSOCIATED PROTEIN 3"/>
    <property type="match status" value="1"/>
</dbReference>
<dbReference type="PANTHER" id="PTHR42792">
    <property type="entry name" value="FLAGELLIN"/>
    <property type="match status" value="1"/>
</dbReference>
<sequence>MRISTAQIFNRSADNITSTSNSLYEIQQQLSTGKRILKPSDDPLASAQILKLTKEVEKTEQYQDNIDISRRRLSLEETTLDAVNDATVRVKELAIQANSGAVSDTDRALIATELDELEKQLFGLLNTKDVQGEYLFSGYKGFDAAYSYDGATDKYIFNGDEGRRSIQIGPDSKMASTDSGFEIFENVEGVLTISQQTGNQASHFSEQLITDNVAFQAFNDTRGPAVISFGNVGGVGNNPRYSVEDANGDPVFSGDPPVQLSNIEYLPGDVIEFEGASLIIDAPKVNGPVVINTEDQRTNILNMVHELSSALKNISTESDPEGNEKLNSAVSRALLQMESIQEKNIETRGSIGGRINTMDAQQDVNTEFLLHTKDARSSFQDLDYNEAISQFTLQETALNAAYGSFAKIQNLSLFNYIN</sequence>
<evidence type="ECO:0000256" key="5">
    <source>
        <dbReference type="ARBA" id="ARBA00023143"/>
    </source>
</evidence>
<protein>
    <submittedName>
        <fullName evidence="7">Flagellar hook-associated protein 3 FlgL</fullName>
    </submittedName>
</protein>
<dbReference type="RefSeq" id="WP_019622995.1">
    <property type="nucleotide sequence ID" value="NZ_AP014545.1"/>
</dbReference>
<keyword evidence="7" id="KW-0966">Cell projection</keyword>
<keyword evidence="7" id="KW-0282">Flagellum</keyword>
<keyword evidence="5" id="KW-0975">Bacterial flagellum</keyword>
<feature type="domain" description="Flagellin N-terminal" evidence="6">
    <location>
        <begin position="3"/>
        <end position="140"/>
    </location>
</feature>
<reference evidence="7 8" key="1">
    <citation type="journal article" date="2008" name="Int. J. Syst. Evol. Microbiol.">
        <title>Amphritea japonica sp. nov. and Amphritea balenae sp. nov., isolated from the sediment adjacent to sperm whale carcasses off Kagoshima, Japan.</title>
        <authorList>
            <person name="Miyazaki M."/>
            <person name="Nogi Y."/>
            <person name="Fujiwara Y."/>
            <person name="Kawato M."/>
            <person name="Nagahama T."/>
            <person name="Kubokawa K."/>
            <person name="Horikoshi K."/>
        </authorList>
    </citation>
    <scope>NUCLEOTIDE SEQUENCE [LARGE SCALE GENOMIC DNA]</scope>
    <source>
        <strain evidence="7 8">ATCC BAA-1530</strain>
    </source>
</reference>
<dbReference type="Pfam" id="PF00669">
    <property type="entry name" value="Flagellin_N"/>
    <property type="match status" value="1"/>
</dbReference>
<accession>A0A7R6PKG4</accession>
<dbReference type="EMBL" id="AP014545">
    <property type="protein sequence ID" value="BBB25153.1"/>
    <property type="molecule type" value="Genomic_DNA"/>
</dbReference>
<dbReference type="GO" id="GO:0009424">
    <property type="term" value="C:bacterial-type flagellum hook"/>
    <property type="evidence" value="ECO:0007669"/>
    <property type="project" value="InterPro"/>
</dbReference>
<dbReference type="OrthoDB" id="9768249at2"/>
<evidence type="ECO:0000256" key="2">
    <source>
        <dbReference type="ARBA" id="ARBA00004613"/>
    </source>
</evidence>
<dbReference type="GO" id="GO:0005576">
    <property type="term" value="C:extracellular region"/>
    <property type="evidence" value="ECO:0007669"/>
    <property type="project" value="UniProtKB-SubCell"/>
</dbReference>
<comment type="subcellular location">
    <subcellularLocation>
        <location evidence="1">Bacterial flagellum</location>
    </subcellularLocation>
    <subcellularLocation>
        <location evidence="2">Secreted</location>
    </subcellularLocation>
</comment>
<evidence type="ECO:0000259" key="6">
    <source>
        <dbReference type="Pfam" id="PF00669"/>
    </source>
</evidence>
<dbReference type="NCBIfam" id="TIGR02550">
    <property type="entry name" value="flagell_flgL"/>
    <property type="match status" value="1"/>
</dbReference>
<dbReference type="InterPro" id="IPR013384">
    <property type="entry name" value="Flagell_FlgL"/>
</dbReference>
<organism evidence="7 8">
    <name type="scientific">Amphritea japonica ATCC BAA-1530</name>
    <dbReference type="NCBI Taxonomy" id="1278309"/>
    <lineage>
        <taxon>Bacteria</taxon>
        <taxon>Pseudomonadati</taxon>
        <taxon>Pseudomonadota</taxon>
        <taxon>Gammaproteobacteria</taxon>
        <taxon>Oceanospirillales</taxon>
        <taxon>Oceanospirillaceae</taxon>
        <taxon>Amphritea</taxon>
    </lineage>
</organism>
<dbReference type="KEGG" id="ajp:AMJAP_0554"/>
<keyword evidence="7" id="KW-0969">Cilium</keyword>
<name>A0A7R6PKG4_9GAMM</name>
<evidence type="ECO:0000256" key="1">
    <source>
        <dbReference type="ARBA" id="ARBA00004365"/>
    </source>
</evidence>